<dbReference type="Proteomes" id="UP000024635">
    <property type="component" value="Unassembled WGS sequence"/>
</dbReference>
<reference evidence="3" key="1">
    <citation type="journal article" date="2015" name="Nat. Genet.">
        <title>The genome and transcriptome of the zoonotic hookworm Ancylostoma ceylanicum identify infection-specific gene families.</title>
        <authorList>
            <person name="Schwarz E.M."/>
            <person name="Hu Y."/>
            <person name="Antoshechkin I."/>
            <person name="Miller M.M."/>
            <person name="Sternberg P.W."/>
            <person name="Aroian R.V."/>
        </authorList>
    </citation>
    <scope>NUCLEOTIDE SEQUENCE</scope>
    <source>
        <strain evidence="3">HY135</strain>
    </source>
</reference>
<dbReference type="EMBL" id="JARK01000025">
    <property type="protein sequence ID" value="EYC45515.1"/>
    <property type="molecule type" value="Genomic_DNA"/>
</dbReference>
<dbReference type="STRING" id="53326.A0A016X0T0"/>
<protein>
    <submittedName>
        <fullName evidence="2">Uncharacterized protein</fullName>
    </submittedName>
</protein>
<organism evidence="2 3">
    <name type="scientific">Ancylostoma ceylanicum</name>
    <dbReference type="NCBI Taxonomy" id="53326"/>
    <lineage>
        <taxon>Eukaryota</taxon>
        <taxon>Metazoa</taxon>
        <taxon>Ecdysozoa</taxon>
        <taxon>Nematoda</taxon>
        <taxon>Chromadorea</taxon>
        <taxon>Rhabditida</taxon>
        <taxon>Rhabditina</taxon>
        <taxon>Rhabditomorpha</taxon>
        <taxon>Strongyloidea</taxon>
        <taxon>Ancylostomatidae</taxon>
        <taxon>Ancylostomatinae</taxon>
        <taxon>Ancylostoma</taxon>
    </lineage>
</organism>
<proteinExistence type="predicted"/>
<sequence length="97" mass="10641">MLSSRVLSRLGGARGLLTGPVGKPRHDPEGHPPPPPPPITQLSEHELHLKDTENNFDRLDARNCPLCTAMLTLLYQLALVIAEGVVIRPMRNSTESE</sequence>
<feature type="region of interest" description="Disordered" evidence="1">
    <location>
        <begin position="1"/>
        <end position="42"/>
    </location>
</feature>
<gene>
    <name evidence="2" type="primary">Acey_s0425.g1237</name>
    <name evidence="2" type="ORF">Y032_0425g1237</name>
</gene>
<dbReference type="AlphaFoldDB" id="A0A016X0T0"/>
<evidence type="ECO:0000313" key="3">
    <source>
        <dbReference type="Proteomes" id="UP000024635"/>
    </source>
</evidence>
<name>A0A016X0T0_9BILA</name>
<accession>A0A016X0T0</accession>
<keyword evidence="3" id="KW-1185">Reference proteome</keyword>
<evidence type="ECO:0000313" key="2">
    <source>
        <dbReference type="EMBL" id="EYC45515.1"/>
    </source>
</evidence>
<evidence type="ECO:0000256" key="1">
    <source>
        <dbReference type="SAM" id="MobiDB-lite"/>
    </source>
</evidence>
<comment type="caution">
    <text evidence="2">The sequence shown here is derived from an EMBL/GenBank/DDBJ whole genome shotgun (WGS) entry which is preliminary data.</text>
</comment>
<dbReference type="OrthoDB" id="5867195at2759"/>